<evidence type="ECO:0000313" key="5">
    <source>
        <dbReference type="Proteomes" id="UP001146469"/>
    </source>
</evidence>
<organism evidence="4 5">
    <name type="scientific">Corynebacterium evansiae</name>
    <dbReference type="NCBI Taxonomy" id="2913499"/>
    <lineage>
        <taxon>Bacteria</taxon>
        <taxon>Bacillati</taxon>
        <taxon>Actinomycetota</taxon>
        <taxon>Actinomycetes</taxon>
        <taxon>Mycobacteriales</taxon>
        <taxon>Corynebacteriaceae</taxon>
        <taxon>Corynebacterium</taxon>
    </lineage>
</organism>
<dbReference type="Pfam" id="PF07853">
    <property type="entry name" value="DUF1648"/>
    <property type="match status" value="1"/>
</dbReference>
<keyword evidence="1" id="KW-0812">Transmembrane</keyword>
<dbReference type="AlphaFoldDB" id="A0A9X3RFX5"/>
<sequence length="211" mass="23304">MRTANRTWALIWAALALLSLAAGYVAARWEDIPERFATHFGTRFEPDSWSDKTVGSVFLPTIFGAVLVLSFVLIAAAILRWKPSHGYTAMWLAVMNLTLAIMFASLQVVTVLHTNWVAPVMVGSLVLVLGSSLAMVVALARKQNNTTSPSTDNDEHYKWGMFYYNPDDPAVLVDKRVGVGVDFNYAHWQGKVFGIFVVLVLLGSISLPFLL</sequence>
<accession>A0A9X3RFX5</accession>
<dbReference type="EMBL" id="JAKMUT010000002">
    <property type="protein sequence ID" value="MCZ9289233.1"/>
    <property type="molecule type" value="Genomic_DNA"/>
</dbReference>
<protein>
    <submittedName>
        <fullName evidence="4">DUF1648 domain-containing protein</fullName>
    </submittedName>
</protein>
<dbReference type="InterPro" id="IPR043831">
    <property type="entry name" value="DUF5808"/>
</dbReference>
<feature type="domain" description="DUF1648" evidence="2">
    <location>
        <begin position="18"/>
        <end position="63"/>
    </location>
</feature>
<keyword evidence="1" id="KW-1133">Transmembrane helix</keyword>
<feature type="transmembrane region" description="Helical" evidence="1">
    <location>
        <begin position="116"/>
        <end position="140"/>
    </location>
</feature>
<evidence type="ECO:0000259" key="2">
    <source>
        <dbReference type="Pfam" id="PF07853"/>
    </source>
</evidence>
<name>A0A9X3RFX5_9CORY</name>
<dbReference type="Pfam" id="PF19124">
    <property type="entry name" value="DUF5808"/>
    <property type="match status" value="1"/>
</dbReference>
<dbReference type="Proteomes" id="UP001146469">
    <property type="component" value="Unassembled WGS sequence"/>
</dbReference>
<dbReference type="PANTHER" id="PTHR37810:SF5">
    <property type="entry name" value="IMMUNITY PROTEIN SDPI"/>
    <property type="match status" value="1"/>
</dbReference>
<reference evidence="4" key="1">
    <citation type="submission" date="2022-02" db="EMBL/GenBank/DDBJ databases">
        <title>Corynebacterium sp. from urogenital microbiome.</title>
        <authorList>
            <person name="Cappelli E.A."/>
            <person name="Ribeiro T.G."/>
            <person name="Peixe L."/>
        </authorList>
    </citation>
    <scope>NUCLEOTIDE SEQUENCE</scope>
    <source>
        <strain evidence="4">C8Ua_174</strain>
    </source>
</reference>
<dbReference type="RefSeq" id="WP_053088985.1">
    <property type="nucleotide sequence ID" value="NZ_JAKMUT010000002.1"/>
</dbReference>
<comment type="caution">
    <text evidence="4">The sequence shown here is derived from an EMBL/GenBank/DDBJ whole genome shotgun (WGS) entry which is preliminary data.</text>
</comment>
<proteinExistence type="predicted"/>
<feature type="transmembrane region" description="Helical" evidence="1">
    <location>
        <begin position="192"/>
        <end position="210"/>
    </location>
</feature>
<dbReference type="GO" id="GO:0009636">
    <property type="term" value="P:response to toxic substance"/>
    <property type="evidence" value="ECO:0007669"/>
    <property type="project" value="TreeGrafter"/>
</dbReference>
<feature type="transmembrane region" description="Helical" evidence="1">
    <location>
        <begin position="91"/>
        <end position="110"/>
    </location>
</feature>
<feature type="transmembrane region" description="Helical" evidence="1">
    <location>
        <begin position="57"/>
        <end position="79"/>
    </location>
</feature>
<gene>
    <name evidence="4" type="ORF">L8V00_03285</name>
</gene>
<evidence type="ECO:0000313" key="4">
    <source>
        <dbReference type="EMBL" id="MCZ9289233.1"/>
    </source>
</evidence>
<keyword evidence="1" id="KW-0472">Membrane</keyword>
<evidence type="ECO:0000256" key="1">
    <source>
        <dbReference type="SAM" id="Phobius"/>
    </source>
</evidence>
<feature type="domain" description="DUF5808" evidence="3">
    <location>
        <begin position="166"/>
        <end position="191"/>
    </location>
</feature>
<dbReference type="PANTHER" id="PTHR37810">
    <property type="entry name" value="IMMUNITY PROTEIN SDPI"/>
    <property type="match status" value="1"/>
</dbReference>
<evidence type="ECO:0000259" key="3">
    <source>
        <dbReference type="Pfam" id="PF19124"/>
    </source>
</evidence>
<keyword evidence="5" id="KW-1185">Reference proteome</keyword>
<dbReference type="InterPro" id="IPR012867">
    <property type="entry name" value="DUF1648"/>
</dbReference>